<feature type="region of interest" description="Disordered" evidence="8">
    <location>
        <begin position="61"/>
        <end position="92"/>
    </location>
</feature>
<keyword evidence="4" id="KW-1003">Cell membrane</keyword>
<dbReference type="Proteomes" id="UP000471126">
    <property type="component" value="Unassembled WGS sequence"/>
</dbReference>
<keyword evidence="6 9" id="KW-1133">Transmembrane helix</keyword>
<protein>
    <submittedName>
        <fullName evidence="10">AI-2E family transporter</fullName>
    </submittedName>
</protein>
<keyword evidence="3" id="KW-0813">Transport</keyword>
<feature type="transmembrane region" description="Helical" evidence="9">
    <location>
        <begin position="364"/>
        <end position="382"/>
    </location>
</feature>
<comment type="subcellular location">
    <subcellularLocation>
        <location evidence="1">Cell membrane</location>
        <topology evidence="1">Multi-pass membrane protein</topology>
    </subcellularLocation>
</comment>
<sequence>MAGRRARWCGWPRWRRRAGSARLGPDVASPRAGATPGDCPGCPGPLARDLGPAPLYRADVPASDVPDGPAGREAAAVPPLAGPAGADGGPGRWRTEPPWLRRVVLWVALAAATYQAAAWAFTHLRSFLGLVFLAWMFSISIEPGVHLLTRRGMRRGAATGLVMLGVVLLGVGLVAAFGTLLVDQLAGLVTSLPEVVTNAVDGANRTFGTRLEPDDVVDSLRLTPARIQQVVQELTPGVLGIVTSVIGAVFQTFTFLLFAFYMSAQAPALRDTVSRRFPPRQQQVIATVWDIAVEKTGGYVFSRLLLALLSAFVTAVFLLVLGVPYWAPLALWTGLVSQFIPTVGTYLAIGLPAVVALAGQPADALWVVVFGVVYQQVENYLIGPTITARTVHIHPAVALGSVIVGVSLFGPMGALVAIPVVAAIQAVMETYGRRYELVADGVPAARGPAARRRWWAAPRRPR</sequence>
<feature type="transmembrane region" description="Helical" evidence="9">
    <location>
        <begin position="103"/>
        <end position="121"/>
    </location>
</feature>
<gene>
    <name evidence="10" type="ORF">GCU54_09550</name>
</gene>
<evidence type="ECO:0000256" key="8">
    <source>
        <dbReference type="SAM" id="MobiDB-lite"/>
    </source>
</evidence>
<evidence type="ECO:0000313" key="10">
    <source>
        <dbReference type="EMBL" id="NEM06258.1"/>
    </source>
</evidence>
<proteinExistence type="inferred from homology"/>
<evidence type="ECO:0000256" key="6">
    <source>
        <dbReference type="ARBA" id="ARBA00022989"/>
    </source>
</evidence>
<evidence type="ECO:0000256" key="7">
    <source>
        <dbReference type="ARBA" id="ARBA00023136"/>
    </source>
</evidence>
<evidence type="ECO:0000256" key="1">
    <source>
        <dbReference type="ARBA" id="ARBA00004651"/>
    </source>
</evidence>
<dbReference type="AlphaFoldDB" id="A0A6P0GG57"/>
<dbReference type="EMBL" id="JAAGWE010000014">
    <property type="protein sequence ID" value="NEM06258.1"/>
    <property type="molecule type" value="Genomic_DNA"/>
</dbReference>
<dbReference type="PANTHER" id="PTHR21716:SF53">
    <property type="entry name" value="PERMEASE PERM-RELATED"/>
    <property type="match status" value="1"/>
</dbReference>
<feature type="compositionally biased region" description="Low complexity" evidence="8">
    <location>
        <begin position="74"/>
        <end position="84"/>
    </location>
</feature>
<evidence type="ECO:0000313" key="11">
    <source>
        <dbReference type="Proteomes" id="UP000471126"/>
    </source>
</evidence>
<organism evidence="10 11">
    <name type="scientific">Geodermatophilus normandii</name>
    <dbReference type="NCBI Taxonomy" id="1137989"/>
    <lineage>
        <taxon>Bacteria</taxon>
        <taxon>Bacillati</taxon>
        <taxon>Actinomycetota</taxon>
        <taxon>Actinomycetes</taxon>
        <taxon>Geodermatophilales</taxon>
        <taxon>Geodermatophilaceae</taxon>
        <taxon>Geodermatophilus</taxon>
    </lineage>
</organism>
<feature type="transmembrane region" description="Helical" evidence="9">
    <location>
        <begin position="339"/>
        <end position="357"/>
    </location>
</feature>
<feature type="transmembrane region" description="Helical" evidence="9">
    <location>
        <begin position="161"/>
        <end position="182"/>
    </location>
</feature>
<feature type="transmembrane region" description="Helical" evidence="9">
    <location>
        <begin position="304"/>
        <end position="327"/>
    </location>
</feature>
<comment type="caution">
    <text evidence="10">The sequence shown here is derived from an EMBL/GenBank/DDBJ whole genome shotgun (WGS) entry which is preliminary data.</text>
</comment>
<dbReference type="GO" id="GO:0055085">
    <property type="term" value="P:transmembrane transport"/>
    <property type="evidence" value="ECO:0007669"/>
    <property type="project" value="TreeGrafter"/>
</dbReference>
<dbReference type="InterPro" id="IPR002549">
    <property type="entry name" value="AI-2E-like"/>
</dbReference>
<evidence type="ECO:0000256" key="2">
    <source>
        <dbReference type="ARBA" id="ARBA00009773"/>
    </source>
</evidence>
<comment type="similarity">
    <text evidence="2">Belongs to the autoinducer-2 exporter (AI-2E) (TC 2.A.86) family.</text>
</comment>
<dbReference type="GO" id="GO:0005886">
    <property type="term" value="C:plasma membrane"/>
    <property type="evidence" value="ECO:0007669"/>
    <property type="project" value="UniProtKB-SubCell"/>
</dbReference>
<evidence type="ECO:0000256" key="5">
    <source>
        <dbReference type="ARBA" id="ARBA00022692"/>
    </source>
</evidence>
<dbReference type="Pfam" id="PF01594">
    <property type="entry name" value="AI-2E_transport"/>
    <property type="match status" value="1"/>
</dbReference>
<evidence type="ECO:0000256" key="9">
    <source>
        <dbReference type="SAM" id="Phobius"/>
    </source>
</evidence>
<accession>A0A6P0GG57</accession>
<reference evidence="10 11" key="1">
    <citation type="submission" date="2019-12" db="EMBL/GenBank/DDBJ databases">
        <title>WGS of CPCC 203550 I12A-02606.</title>
        <authorList>
            <person name="Jiang Z."/>
        </authorList>
    </citation>
    <scope>NUCLEOTIDE SEQUENCE [LARGE SCALE GENOMIC DNA]</scope>
    <source>
        <strain evidence="10 11">I12A-02606</strain>
    </source>
</reference>
<evidence type="ECO:0000256" key="4">
    <source>
        <dbReference type="ARBA" id="ARBA00022475"/>
    </source>
</evidence>
<feature type="transmembrane region" description="Helical" evidence="9">
    <location>
        <begin position="127"/>
        <end position="149"/>
    </location>
</feature>
<name>A0A6P0GG57_9ACTN</name>
<keyword evidence="7 9" id="KW-0472">Membrane</keyword>
<keyword evidence="5 9" id="KW-0812">Transmembrane</keyword>
<feature type="region of interest" description="Disordered" evidence="8">
    <location>
        <begin position="18"/>
        <end position="44"/>
    </location>
</feature>
<evidence type="ECO:0000256" key="3">
    <source>
        <dbReference type="ARBA" id="ARBA00022448"/>
    </source>
</evidence>
<dbReference type="PANTHER" id="PTHR21716">
    <property type="entry name" value="TRANSMEMBRANE PROTEIN"/>
    <property type="match status" value="1"/>
</dbReference>
<feature type="transmembrane region" description="Helical" evidence="9">
    <location>
        <begin position="402"/>
        <end position="424"/>
    </location>
</feature>
<feature type="transmembrane region" description="Helical" evidence="9">
    <location>
        <begin position="238"/>
        <end position="261"/>
    </location>
</feature>